<reference evidence="2 3" key="1">
    <citation type="submission" date="2024-05" db="EMBL/GenBank/DDBJ databases">
        <title>Neorhizobium sp. Rsf11, a plant growth promoting and heavy metal resistant PAH-degrader.</title>
        <authorList>
            <person name="Golubev S.N."/>
            <person name="Muratova A.Y."/>
            <person name="Markelova M.I."/>
        </authorList>
    </citation>
    <scope>NUCLEOTIDE SEQUENCE [LARGE SCALE GENOMIC DNA]</scope>
    <source>
        <strain evidence="2 3">Rsf11</strain>
    </source>
</reference>
<feature type="region of interest" description="Disordered" evidence="1">
    <location>
        <begin position="68"/>
        <end position="92"/>
    </location>
</feature>
<sequence>MESFRSNHRQAREIGHETAAPDVVGGTSSLSAAQMSMVVTAAQMVARTSARNYPRLRLASEIGALQREDSQSTIDLEQGKNDGTKDIGDETPSCNRILGSSVFCRLRPLRLMDRRDE</sequence>
<dbReference type="EMBL" id="JBEAAL010000010">
    <property type="protein sequence ID" value="MEQ1406294.1"/>
    <property type="molecule type" value="Genomic_DNA"/>
</dbReference>
<evidence type="ECO:0000256" key="1">
    <source>
        <dbReference type="SAM" id="MobiDB-lite"/>
    </source>
</evidence>
<gene>
    <name evidence="2" type="ORF">ABK249_15270</name>
</gene>
<accession>A0ABV0M5Q6</accession>
<name>A0ABV0M5Q6_9HYPH</name>
<keyword evidence="3" id="KW-1185">Reference proteome</keyword>
<protein>
    <submittedName>
        <fullName evidence="2">Uncharacterized protein</fullName>
    </submittedName>
</protein>
<feature type="compositionally biased region" description="Basic and acidic residues" evidence="1">
    <location>
        <begin position="77"/>
        <end position="88"/>
    </location>
</feature>
<evidence type="ECO:0000313" key="2">
    <source>
        <dbReference type="EMBL" id="MEQ1406294.1"/>
    </source>
</evidence>
<dbReference type="Proteomes" id="UP001496627">
    <property type="component" value="Unassembled WGS sequence"/>
</dbReference>
<proteinExistence type="predicted"/>
<evidence type="ECO:0000313" key="3">
    <source>
        <dbReference type="Proteomes" id="UP001496627"/>
    </source>
</evidence>
<dbReference type="RefSeq" id="WP_348863212.1">
    <property type="nucleotide sequence ID" value="NZ_JBEAAL010000010.1"/>
</dbReference>
<comment type="caution">
    <text evidence="2">The sequence shown here is derived from an EMBL/GenBank/DDBJ whole genome shotgun (WGS) entry which is preliminary data.</text>
</comment>
<feature type="region of interest" description="Disordered" evidence="1">
    <location>
        <begin position="1"/>
        <end position="25"/>
    </location>
</feature>
<organism evidence="2 3">
    <name type="scientific">Neorhizobium phenanthreniclasticum</name>
    <dbReference type="NCBI Taxonomy" id="3157917"/>
    <lineage>
        <taxon>Bacteria</taxon>
        <taxon>Pseudomonadati</taxon>
        <taxon>Pseudomonadota</taxon>
        <taxon>Alphaproteobacteria</taxon>
        <taxon>Hyphomicrobiales</taxon>
        <taxon>Rhizobiaceae</taxon>
        <taxon>Rhizobium/Agrobacterium group</taxon>
        <taxon>Neorhizobium</taxon>
    </lineage>
</organism>